<organism evidence="3 4">
    <name type="scientific">Sedimentibacter hydroxybenzoicus DSM 7310</name>
    <dbReference type="NCBI Taxonomy" id="1123245"/>
    <lineage>
        <taxon>Bacteria</taxon>
        <taxon>Bacillati</taxon>
        <taxon>Bacillota</taxon>
        <taxon>Tissierellia</taxon>
        <taxon>Sedimentibacter</taxon>
    </lineage>
</organism>
<gene>
    <name evidence="3" type="ORF">HZF24_14695</name>
</gene>
<dbReference type="Proteomes" id="UP000611629">
    <property type="component" value="Unassembled WGS sequence"/>
</dbReference>
<evidence type="ECO:0000256" key="1">
    <source>
        <dbReference type="SAM" id="SignalP"/>
    </source>
</evidence>
<keyword evidence="4" id="KW-1185">Reference proteome</keyword>
<dbReference type="EMBL" id="JACBNQ010000021">
    <property type="protein sequence ID" value="NYB75394.1"/>
    <property type="molecule type" value="Genomic_DNA"/>
</dbReference>
<feature type="domain" description="SLH" evidence="2">
    <location>
        <begin position="21"/>
        <end position="80"/>
    </location>
</feature>
<protein>
    <submittedName>
        <fullName evidence="3">S-layer homology domain-containing protein</fullName>
    </submittedName>
</protein>
<keyword evidence="1" id="KW-0732">Signal</keyword>
<feature type="chain" id="PRO_5036984949" evidence="1">
    <location>
        <begin position="24"/>
        <end position="839"/>
    </location>
</feature>
<comment type="caution">
    <text evidence="3">The sequence shown here is derived from an EMBL/GenBank/DDBJ whole genome shotgun (WGS) entry which is preliminary data.</text>
</comment>
<dbReference type="Pfam" id="PF00395">
    <property type="entry name" value="SLH"/>
    <property type="match status" value="2"/>
</dbReference>
<proteinExistence type="predicted"/>
<evidence type="ECO:0000313" key="4">
    <source>
        <dbReference type="Proteomes" id="UP000611629"/>
    </source>
</evidence>
<sequence>MKKVLSLVLVIAMVLSSMSFAFAAKFEDVADTDYAEAIDTLFALGVITGYEDGTYRPENTVTRAEMAKLMVELLGYGDLVAGSKSNFVDTQGHWADQWIALAAGRGIVIGTGDGKFNPDGIVTYDQVLTMLVRGLGYTDNSNEMKNMTWPTNFKVKAAELNITKNVDMRSANADRGGVAQAMFNSLDQQLVKVNSDGDIVKEYRVDGKDNQIPVRLISRIATPNYEFTVDFEHINPEDKNYAGDKVDLTPYLFQSIEAYFNKNKDKEVVYVGKVNSLVYTESFEDTFVLPGTSTKGELEVGDYSFAIKGSQVSYNNVEEKLNDLKVADLENSTITVVLHKDETRVKDDAEVAGIIVSKANSYVQIEEEYKDGETEIDEIYLPVKNKKVDEKNLIVKGDVETLEDIEKDDIVSVYAPLGKDATVKATDRLTLVVSRDTLEGKVTGLHADGVYVDKTKYDVNDALSISDFEVGDEGTFYLDDNGDIIAFKGESEGDTTYAVVKEMVSGRFEYNGTGSAQKATVIRAPKVTLYTASNETITYEFDVEIEKVGANWVIKNDKISGLFNLLPQSGSGDLVIGVKTPDLSKQLVSYALDSKSKEITKLEATGRSIDMKTNSKSFVLASNVVIFNADGDVISESKLGSEVQGTAVYKNGKIVALYATNTADKETYAFAYINSVYQDTDDDGDKVQRVNAYINGVKNENLFTAKKDTFSGFSNSTDISEKNNGLYIVGLNEDGVVQTNHGVYTTLLSEGSATTASAVNASTGKVETAAGDFYFDQNAGTIIKVKADGKVELVSKLKAIDGTKIQFFVNQVEDASGNPVDETVTAPALNTANFIVIWE</sequence>
<dbReference type="PROSITE" id="PS51272">
    <property type="entry name" value="SLH"/>
    <property type="match status" value="2"/>
</dbReference>
<dbReference type="InterPro" id="IPR001119">
    <property type="entry name" value="SLH_dom"/>
</dbReference>
<accession>A0A974BLF1</accession>
<feature type="domain" description="SLH" evidence="2">
    <location>
        <begin position="82"/>
        <end position="145"/>
    </location>
</feature>
<reference evidence="3" key="1">
    <citation type="submission" date="2020-07" db="EMBL/GenBank/DDBJ databases">
        <title>Genomic analysis of a strain of Sedimentibacter Hydroxybenzoicus DSM7310.</title>
        <authorList>
            <person name="Ma S."/>
        </authorList>
    </citation>
    <scope>NUCLEOTIDE SEQUENCE</scope>
    <source>
        <strain evidence="3">DSM 7310</strain>
    </source>
</reference>
<dbReference type="RefSeq" id="WP_179239100.1">
    <property type="nucleotide sequence ID" value="NZ_JACBNQ010000021.1"/>
</dbReference>
<evidence type="ECO:0000259" key="2">
    <source>
        <dbReference type="PROSITE" id="PS51272"/>
    </source>
</evidence>
<name>A0A974BLF1_SEDHY</name>
<feature type="signal peptide" evidence="1">
    <location>
        <begin position="1"/>
        <end position="23"/>
    </location>
</feature>
<dbReference type="AlphaFoldDB" id="A0A974BLF1"/>
<evidence type="ECO:0000313" key="3">
    <source>
        <dbReference type="EMBL" id="NYB75394.1"/>
    </source>
</evidence>